<proteinExistence type="predicted"/>
<accession>X1EHC2</accession>
<name>X1EHC2_9ZZZZ</name>
<sequence>MSGIGLAMAAERIYDLEKGWGEVASTPPKPAPQSGVSESELEEAKGR</sequence>
<comment type="caution">
    <text evidence="2">The sequence shown here is derived from an EMBL/GenBank/DDBJ whole genome shotgun (WGS) entry which is preliminary data.</text>
</comment>
<dbReference type="AlphaFoldDB" id="X1EHC2"/>
<dbReference type="EMBL" id="BARU01010300">
    <property type="protein sequence ID" value="GAH31972.1"/>
    <property type="molecule type" value="Genomic_DNA"/>
</dbReference>
<reference evidence="2" key="1">
    <citation type="journal article" date="2014" name="Front. Microbiol.">
        <title>High frequency of phylogenetically diverse reductive dehalogenase-homologous genes in deep subseafloor sedimentary metagenomes.</title>
        <authorList>
            <person name="Kawai M."/>
            <person name="Futagami T."/>
            <person name="Toyoda A."/>
            <person name="Takaki Y."/>
            <person name="Nishi S."/>
            <person name="Hori S."/>
            <person name="Arai W."/>
            <person name="Tsubouchi T."/>
            <person name="Morono Y."/>
            <person name="Uchiyama I."/>
            <person name="Ito T."/>
            <person name="Fujiyama A."/>
            <person name="Inagaki F."/>
            <person name="Takami H."/>
        </authorList>
    </citation>
    <scope>NUCLEOTIDE SEQUENCE</scope>
    <source>
        <strain evidence="2">Expedition CK06-06</strain>
    </source>
</reference>
<gene>
    <name evidence="2" type="ORF">S03H2_19674</name>
</gene>
<feature type="non-terminal residue" evidence="2">
    <location>
        <position position="47"/>
    </location>
</feature>
<feature type="region of interest" description="Disordered" evidence="1">
    <location>
        <begin position="21"/>
        <end position="47"/>
    </location>
</feature>
<protein>
    <submittedName>
        <fullName evidence="2">Uncharacterized protein</fullName>
    </submittedName>
</protein>
<evidence type="ECO:0000313" key="2">
    <source>
        <dbReference type="EMBL" id="GAH31972.1"/>
    </source>
</evidence>
<evidence type="ECO:0000256" key="1">
    <source>
        <dbReference type="SAM" id="MobiDB-lite"/>
    </source>
</evidence>
<organism evidence="2">
    <name type="scientific">marine sediment metagenome</name>
    <dbReference type="NCBI Taxonomy" id="412755"/>
    <lineage>
        <taxon>unclassified sequences</taxon>
        <taxon>metagenomes</taxon>
        <taxon>ecological metagenomes</taxon>
    </lineage>
</organism>